<sequence length="871" mass="100400">MLFTEVFFAVILFVWINFSKSAAIPANLVPTAQCQVNCLEKFQPMNADTENECSGRCNNCWRTCSLLYSDFALWENICHLEEICMNGCQESCSFYRSKPRQDKKKKNWKKFIEKPRIQLLPESINISWMVPHSKTGHRNSTHFVYILLCRHLSREWSLIDQTYLPYMEVSLTNLTESSQFWLLAVNSFGVVAEERFPVKSIRRFREVFSDNAMKSKSESSKRRSRGKLFYIQEKITEINNSLSVVLQMREKTGLTSQSKNRNIDYYVNWFLENCGIYKDVRKCGLPKQHYGPVHNSSTGRQVQVILPNIMYNSLYSVKIEASEGIRTWIHDFKIKTPKCLHTHRFFTGCNQTKYTNSSKIQKWFPSIESLVYNKTVHKIIGNFSWTAPINRTNIKYLVAWQAPGYMDQSNILLAGKVKCEETSVLLVLEPSFIYKIKVTAVYQTNAGTNKSAQSSPLYVNTTISGIISEKKVITRNIRLKENVSVDNVNTTKSPITGIICAAVLFVMFTLLAVVYRRRKNLKNTVISKTTVAKSNSYKSNVTGCKSDYANDLQVINDEWEIDTRQLKFSTPIGEGAFGKVVIGYYSQEKVAIKLVRDCAPLSYKEDFLAELDLMKKIGKHPNIVAMIGACTLSEPIALIMEYLPYGNLHNFLQRCRLDGQPRKNIEDGYTEMTYSVKDDDGTIHEEVISPVDILSFARQVAMAMEYMHSKKYLHRDLAARNVLLDYKKVVKVCDFGLSRDIYNDDQYQKLTSGKLPIKWMAMESLRDRMFTTKTDVWSFGILLWEIVTMGASPYPSIALADLYEVLATGYRMEKPEHCSNELYEIMRLTWREKPKDRPTFHRLRLLIENLMEKDRTYLDLSSLVTSLAGQE</sequence>
<comment type="subcellular location">
    <subcellularLocation>
        <location evidence="1">Membrane</location>
        <topology evidence="1">Single-pass membrane protein</topology>
    </subcellularLocation>
</comment>
<dbReference type="Gene3D" id="1.10.510.10">
    <property type="entry name" value="Transferase(Phosphotransferase) domain 1"/>
    <property type="match status" value="1"/>
</dbReference>
<keyword evidence="7" id="KW-0808">Transferase</keyword>
<dbReference type="GO" id="GO:0005524">
    <property type="term" value="F:ATP binding"/>
    <property type="evidence" value="ECO:0007669"/>
    <property type="project" value="UniProtKB-UniRule"/>
</dbReference>
<comment type="catalytic activity">
    <reaction evidence="2">
        <text>L-tyrosyl-[protein] + ATP = O-phospho-L-tyrosyl-[protein] + ADP + H(+)</text>
        <dbReference type="Rhea" id="RHEA:10596"/>
        <dbReference type="Rhea" id="RHEA-COMP:10136"/>
        <dbReference type="Rhea" id="RHEA-COMP:20101"/>
        <dbReference type="ChEBI" id="CHEBI:15378"/>
        <dbReference type="ChEBI" id="CHEBI:30616"/>
        <dbReference type="ChEBI" id="CHEBI:46858"/>
        <dbReference type="ChEBI" id="CHEBI:61978"/>
        <dbReference type="ChEBI" id="CHEBI:456216"/>
        <dbReference type="EC" id="2.7.10.1"/>
    </reaction>
</comment>
<evidence type="ECO:0000259" key="6">
    <source>
        <dbReference type="PROSITE" id="PS50011"/>
    </source>
</evidence>
<evidence type="ECO:0000256" key="1">
    <source>
        <dbReference type="ARBA" id="ARBA00004167"/>
    </source>
</evidence>
<proteinExistence type="predicted"/>
<dbReference type="SUPFAM" id="SSF56112">
    <property type="entry name" value="Protein kinase-like (PK-like)"/>
    <property type="match status" value="1"/>
</dbReference>
<dbReference type="InterPro" id="IPR000719">
    <property type="entry name" value="Prot_kinase_dom"/>
</dbReference>
<dbReference type="PROSITE" id="PS00107">
    <property type="entry name" value="PROTEIN_KINASE_ATP"/>
    <property type="match status" value="1"/>
</dbReference>
<dbReference type="InterPro" id="IPR001245">
    <property type="entry name" value="Ser-Thr/Tyr_kinase_cat_dom"/>
</dbReference>
<dbReference type="InterPro" id="IPR050122">
    <property type="entry name" value="RTK"/>
</dbReference>
<evidence type="ECO:0000313" key="7">
    <source>
        <dbReference type="EMBL" id="CAI9740700.1"/>
    </source>
</evidence>
<evidence type="ECO:0000256" key="2">
    <source>
        <dbReference type="ARBA" id="ARBA00051243"/>
    </source>
</evidence>
<feature type="signal peptide" evidence="5">
    <location>
        <begin position="1"/>
        <end position="23"/>
    </location>
</feature>
<dbReference type="InterPro" id="IPR008266">
    <property type="entry name" value="Tyr_kinase_AS"/>
</dbReference>
<dbReference type="PROSITE" id="PS00109">
    <property type="entry name" value="PROTEIN_KINASE_TYR"/>
    <property type="match status" value="1"/>
</dbReference>
<keyword evidence="5" id="KW-0732">Signal</keyword>
<dbReference type="PANTHER" id="PTHR24416:SF620">
    <property type="entry name" value="TYROSINE-PROTEIN KINASE RECEPTOR TORSO"/>
    <property type="match status" value="1"/>
</dbReference>
<keyword evidence="8" id="KW-1185">Reference proteome</keyword>
<gene>
    <name evidence="7" type="ORF">OCTVUL_1B005011</name>
</gene>
<dbReference type="GO" id="GO:0007169">
    <property type="term" value="P:cell surface receptor protein tyrosine kinase signaling pathway"/>
    <property type="evidence" value="ECO:0007669"/>
    <property type="project" value="TreeGrafter"/>
</dbReference>
<keyword evidence="4" id="KW-0472">Membrane</keyword>
<dbReference type="GO" id="GO:0043235">
    <property type="term" value="C:receptor complex"/>
    <property type="evidence" value="ECO:0007669"/>
    <property type="project" value="TreeGrafter"/>
</dbReference>
<evidence type="ECO:0000256" key="5">
    <source>
        <dbReference type="SAM" id="SignalP"/>
    </source>
</evidence>
<dbReference type="FunFam" id="1.10.510.10:FF:000462">
    <property type="entry name" value="Receptor tyrosine kinase"/>
    <property type="match status" value="1"/>
</dbReference>
<dbReference type="InterPro" id="IPR017441">
    <property type="entry name" value="Protein_kinase_ATP_BS"/>
</dbReference>
<dbReference type="Gene3D" id="3.30.200.20">
    <property type="entry name" value="Phosphorylase Kinase, domain 1"/>
    <property type="match status" value="1"/>
</dbReference>
<keyword evidence="4" id="KW-0812">Transmembrane</keyword>
<evidence type="ECO:0000256" key="3">
    <source>
        <dbReference type="PROSITE-ProRule" id="PRU10141"/>
    </source>
</evidence>
<organism evidence="7 8">
    <name type="scientific">Octopus vulgaris</name>
    <name type="common">Common octopus</name>
    <dbReference type="NCBI Taxonomy" id="6645"/>
    <lineage>
        <taxon>Eukaryota</taxon>
        <taxon>Metazoa</taxon>
        <taxon>Spiralia</taxon>
        <taxon>Lophotrochozoa</taxon>
        <taxon>Mollusca</taxon>
        <taxon>Cephalopoda</taxon>
        <taxon>Coleoidea</taxon>
        <taxon>Octopodiformes</taxon>
        <taxon>Octopoda</taxon>
        <taxon>Incirrata</taxon>
        <taxon>Octopodidae</taxon>
        <taxon>Octopus</taxon>
    </lineage>
</organism>
<dbReference type="PROSITE" id="PS50011">
    <property type="entry name" value="PROTEIN_KINASE_DOM"/>
    <property type="match status" value="1"/>
</dbReference>
<protein>
    <submittedName>
        <fullName evidence="7">Proto-oncogene tyrosine-protein kinase Ret</fullName>
    </submittedName>
</protein>
<dbReference type="Proteomes" id="UP001162480">
    <property type="component" value="Chromosome 25"/>
</dbReference>
<feature type="transmembrane region" description="Helical" evidence="4">
    <location>
        <begin position="495"/>
        <end position="515"/>
    </location>
</feature>
<feature type="domain" description="Protein kinase" evidence="6">
    <location>
        <begin position="566"/>
        <end position="858"/>
    </location>
</feature>
<keyword evidence="4" id="KW-1133">Transmembrane helix</keyword>
<evidence type="ECO:0000313" key="8">
    <source>
        <dbReference type="Proteomes" id="UP001162480"/>
    </source>
</evidence>
<dbReference type="InterPro" id="IPR011009">
    <property type="entry name" value="Kinase-like_dom_sf"/>
</dbReference>
<dbReference type="Pfam" id="PF07714">
    <property type="entry name" value="PK_Tyr_Ser-Thr"/>
    <property type="match status" value="1"/>
</dbReference>
<dbReference type="InterPro" id="IPR020635">
    <property type="entry name" value="Tyr_kinase_cat_dom"/>
</dbReference>
<keyword evidence="3" id="KW-0067">ATP-binding</keyword>
<dbReference type="GO" id="GO:0004714">
    <property type="term" value="F:transmembrane receptor protein tyrosine kinase activity"/>
    <property type="evidence" value="ECO:0007669"/>
    <property type="project" value="UniProtKB-EC"/>
</dbReference>
<dbReference type="CDD" id="cd00192">
    <property type="entry name" value="PTKc"/>
    <property type="match status" value="1"/>
</dbReference>
<feature type="binding site" evidence="3">
    <location>
        <position position="593"/>
    </location>
    <ligand>
        <name>ATP</name>
        <dbReference type="ChEBI" id="CHEBI:30616"/>
    </ligand>
</feature>
<reference evidence="7" key="1">
    <citation type="submission" date="2023-08" db="EMBL/GenBank/DDBJ databases">
        <authorList>
            <person name="Alioto T."/>
            <person name="Alioto T."/>
            <person name="Gomez Garrido J."/>
        </authorList>
    </citation>
    <scope>NUCLEOTIDE SEQUENCE</scope>
</reference>
<name>A0AA36BUP8_OCTVU</name>
<evidence type="ECO:0000256" key="4">
    <source>
        <dbReference type="SAM" id="Phobius"/>
    </source>
</evidence>
<feature type="transmembrane region" description="Helical" evidence="4">
    <location>
        <begin position="623"/>
        <end position="645"/>
    </location>
</feature>
<dbReference type="PRINTS" id="PR00109">
    <property type="entry name" value="TYRKINASE"/>
</dbReference>
<dbReference type="PANTHER" id="PTHR24416">
    <property type="entry name" value="TYROSINE-PROTEIN KINASE RECEPTOR"/>
    <property type="match status" value="1"/>
</dbReference>
<keyword evidence="7" id="KW-0418">Kinase</keyword>
<accession>A0AA36BUP8</accession>
<dbReference type="SMART" id="SM00219">
    <property type="entry name" value="TyrKc"/>
    <property type="match status" value="1"/>
</dbReference>
<dbReference type="AlphaFoldDB" id="A0AA36BUP8"/>
<keyword evidence="3" id="KW-0547">Nucleotide-binding</keyword>
<dbReference type="GO" id="GO:0005886">
    <property type="term" value="C:plasma membrane"/>
    <property type="evidence" value="ECO:0007669"/>
    <property type="project" value="TreeGrafter"/>
</dbReference>
<dbReference type="EMBL" id="OX597838">
    <property type="protein sequence ID" value="CAI9740700.1"/>
    <property type="molecule type" value="Genomic_DNA"/>
</dbReference>
<feature type="chain" id="PRO_5041373833" evidence="5">
    <location>
        <begin position="24"/>
        <end position="871"/>
    </location>
</feature>